<sequence length="281" mass="32538">TSRTITLHAFKSAVPTTRPLLQTDVDNETSKSDTLVSSPDTKKVIENKRAMGWDKRATVWDKRDDTEWLRQHNHTQHSSQPLTNDELSTSHSQVPLREVKLGNDITGLASEDVSTSYLQATTEEQWSITFENKFIIVGPPPDLGTLESGIKHIEMPNAKELLKKLSHLKHTHKHPLWVDMSCDHKTFAEIMAHIHPKVHPLTVEDCISKDCREKLEIFDHYLFISIRSPSLYRERTQHISIIVFKTIILTYHEQSARVMDDTRKIIKRVQFFYHYCHCCCC</sequence>
<dbReference type="OrthoDB" id="29879at2759"/>
<name>X6LJB3_RETFI</name>
<dbReference type="Proteomes" id="UP000023152">
    <property type="component" value="Unassembled WGS sequence"/>
</dbReference>
<feature type="non-terminal residue" evidence="1">
    <location>
        <position position="1"/>
    </location>
</feature>
<gene>
    <name evidence="1" type="ORF">RFI_35403</name>
</gene>
<reference evidence="1 2" key="1">
    <citation type="journal article" date="2013" name="Curr. Biol.">
        <title>The Genome of the Foraminiferan Reticulomyxa filosa.</title>
        <authorList>
            <person name="Glockner G."/>
            <person name="Hulsmann N."/>
            <person name="Schleicher M."/>
            <person name="Noegel A.A."/>
            <person name="Eichinger L."/>
            <person name="Gallinger C."/>
            <person name="Pawlowski J."/>
            <person name="Sierra R."/>
            <person name="Euteneuer U."/>
            <person name="Pillet L."/>
            <person name="Moustafa A."/>
            <person name="Platzer M."/>
            <person name="Groth M."/>
            <person name="Szafranski K."/>
            <person name="Schliwa M."/>
        </authorList>
    </citation>
    <scope>NUCLEOTIDE SEQUENCE [LARGE SCALE GENOMIC DNA]</scope>
</reference>
<evidence type="ECO:0000313" key="1">
    <source>
        <dbReference type="EMBL" id="ETO02033.1"/>
    </source>
</evidence>
<dbReference type="EMBL" id="ASPP01036856">
    <property type="protein sequence ID" value="ETO02033.1"/>
    <property type="molecule type" value="Genomic_DNA"/>
</dbReference>
<dbReference type="Pfam" id="PF01544">
    <property type="entry name" value="CorA"/>
    <property type="match status" value="1"/>
</dbReference>
<dbReference type="InterPro" id="IPR045861">
    <property type="entry name" value="CorA_cytoplasmic_dom"/>
</dbReference>
<dbReference type="PANTHER" id="PTHR21535">
    <property type="entry name" value="MAGNESIUM AND COBALT TRANSPORT PROTEIN/MITOCHONDRIAL IMPORT INNER MEMBRANE TRANSLOCASE SUBUNIT TIM8"/>
    <property type="match status" value="1"/>
</dbReference>
<dbReference type="Gene3D" id="3.30.460.20">
    <property type="entry name" value="CorA soluble domain-like"/>
    <property type="match status" value="1"/>
</dbReference>
<keyword evidence="2" id="KW-1185">Reference proteome</keyword>
<dbReference type="InterPro" id="IPR002523">
    <property type="entry name" value="MgTranspt_CorA/ZnTranspt_ZntB"/>
</dbReference>
<dbReference type="GO" id="GO:0016020">
    <property type="term" value="C:membrane"/>
    <property type="evidence" value="ECO:0007669"/>
    <property type="project" value="InterPro"/>
</dbReference>
<dbReference type="AlphaFoldDB" id="X6LJB3"/>
<protein>
    <submittedName>
        <fullName evidence="1">Magnesium transport protein corA</fullName>
    </submittedName>
</protein>
<proteinExistence type="predicted"/>
<accession>X6LJB3</accession>
<comment type="caution">
    <text evidence="1">The sequence shown here is derived from an EMBL/GenBank/DDBJ whole genome shotgun (WGS) entry which is preliminary data.</text>
</comment>
<dbReference type="SUPFAM" id="SSF143865">
    <property type="entry name" value="CorA soluble domain-like"/>
    <property type="match status" value="1"/>
</dbReference>
<evidence type="ECO:0000313" key="2">
    <source>
        <dbReference type="Proteomes" id="UP000023152"/>
    </source>
</evidence>
<dbReference type="PANTHER" id="PTHR21535:SF51">
    <property type="entry name" value="MANGANESE RESISTANCE PROTEIN MNR2"/>
    <property type="match status" value="1"/>
</dbReference>
<organism evidence="1 2">
    <name type="scientific">Reticulomyxa filosa</name>
    <dbReference type="NCBI Taxonomy" id="46433"/>
    <lineage>
        <taxon>Eukaryota</taxon>
        <taxon>Sar</taxon>
        <taxon>Rhizaria</taxon>
        <taxon>Retaria</taxon>
        <taxon>Foraminifera</taxon>
        <taxon>Monothalamids</taxon>
        <taxon>Reticulomyxidae</taxon>
        <taxon>Reticulomyxa</taxon>
    </lineage>
</organism>
<dbReference type="GO" id="GO:0046873">
    <property type="term" value="F:metal ion transmembrane transporter activity"/>
    <property type="evidence" value="ECO:0007669"/>
    <property type="project" value="InterPro"/>
</dbReference>